<sequence>MSGAPRGTGRLEVLIGSDLYPQADAGGSGSVFMAGTVIATSDGREREILLPLGGTVEAKSLELEPGNYVVQATLPSGRVISTSTEVTAGGTARVHLDASGSPHETHAFQYAMGNLQTSAGYQRANPPRAHVPGPELDRGQPPPRGPGTVGHLVAAAAPGYAALNAAPGVRALAASAALPLPGLPVGDPVPTGDTTTELYRFGAETAAAPAGRHYLTIGAEGTVHLATLPVPWNGMDGTSCTVEVMVNRGPRPVAGPVTVTVWDARLGGGLAYLGTGALKQAATVFRDVQGMLLEKVANPLAATAAAYVLAGTEDTGMRQPWDPWLENLANWFPGLADGSILWAARRLRTAGSAAEAEALKPLLAEAFGRGLPAYTLGLVWLADLLAEFPEDPGCVRMHQQVRRLSWRADMREPFVVLKFEGE</sequence>
<dbReference type="EMBL" id="BAABEO010000008">
    <property type="protein sequence ID" value="GAA3672525.1"/>
    <property type="molecule type" value="Genomic_DNA"/>
</dbReference>
<gene>
    <name evidence="2" type="ORF">GCM10023081_08590</name>
</gene>
<name>A0ABP7BYS2_9MICC</name>
<reference evidence="3" key="1">
    <citation type="journal article" date="2019" name="Int. J. Syst. Evol. Microbiol.">
        <title>The Global Catalogue of Microorganisms (GCM) 10K type strain sequencing project: providing services to taxonomists for standard genome sequencing and annotation.</title>
        <authorList>
            <consortium name="The Broad Institute Genomics Platform"/>
            <consortium name="The Broad Institute Genome Sequencing Center for Infectious Disease"/>
            <person name="Wu L."/>
            <person name="Ma J."/>
        </authorList>
    </citation>
    <scope>NUCLEOTIDE SEQUENCE [LARGE SCALE GENOMIC DNA]</scope>
    <source>
        <strain evidence="3">JCM 30742</strain>
    </source>
</reference>
<evidence type="ECO:0000313" key="3">
    <source>
        <dbReference type="Proteomes" id="UP001500752"/>
    </source>
</evidence>
<proteinExistence type="predicted"/>
<evidence type="ECO:0000256" key="1">
    <source>
        <dbReference type="SAM" id="MobiDB-lite"/>
    </source>
</evidence>
<protein>
    <submittedName>
        <fullName evidence="2">Uncharacterized protein</fullName>
    </submittedName>
</protein>
<dbReference type="Proteomes" id="UP001500752">
    <property type="component" value="Unassembled WGS sequence"/>
</dbReference>
<comment type="caution">
    <text evidence="2">The sequence shown here is derived from an EMBL/GenBank/DDBJ whole genome shotgun (WGS) entry which is preliminary data.</text>
</comment>
<evidence type="ECO:0000313" key="2">
    <source>
        <dbReference type="EMBL" id="GAA3672525.1"/>
    </source>
</evidence>
<dbReference type="RefSeq" id="WP_345148733.1">
    <property type="nucleotide sequence ID" value="NZ_BAABEO010000008.1"/>
</dbReference>
<feature type="region of interest" description="Disordered" evidence="1">
    <location>
        <begin position="120"/>
        <end position="145"/>
    </location>
</feature>
<accession>A0ABP7BYS2</accession>
<keyword evidence="3" id="KW-1185">Reference proteome</keyword>
<organism evidence="2 3">
    <name type="scientific">Arthrobacter ginkgonis</name>
    <dbReference type="NCBI Taxonomy" id="1630594"/>
    <lineage>
        <taxon>Bacteria</taxon>
        <taxon>Bacillati</taxon>
        <taxon>Actinomycetota</taxon>
        <taxon>Actinomycetes</taxon>
        <taxon>Micrococcales</taxon>
        <taxon>Micrococcaceae</taxon>
        <taxon>Arthrobacter</taxon>
    </lineage>
</organism>